<keyword evidence="6" id="KW-0479">Metal-binding</keyword>
<evidence type="ECO:0008006" key="17">
    <source>
        <dbReference type="Google" id="ProtNLM"/>
    </source>
</evidence>
<dbReference type="PROSITE" id="PS51085">
    <property type="entry name" value="2FE2S_FER_2"/>
    <property type="match status" value="1"/>
</dbReference>
<evidence type="ECO:0000256" key="6">
    <source>
        <dbReference type="ARBA" id="ARBA00022723"/>
    </source>
</evidence>
<dbReference type="PROSITE" id="PS51839">
    <property type="entry name" value="4FE4S_HC3"/>
    <property type="match status" value="1"/>
</dbReference>
<dbReference type="GO" id="GO:0051537">
    <property type="term" value="F:2 iron, 2 sulfur cluster binding"/>
    <property type="evidence" value="ECO:0007669"/>
    <property type="project" value="UniProtKB-KW"/>
</dbReference>
<evidence type="ECO:0000259" key="14">
    <source>
        <dbReference type="PROSITE" id="PS51379"/>
    </source>
</evidence>
<keyword evidence="11" id="KW-0472">Membrane</keyword>
<keyword evidence="9" id="KW-0411">Iron-sulfur</keyword>
<dbReference type="PROSITE" id="PS51379">
    <property type="entry name" value="4FE4S_FER_2"/>
    <property type="match status" value="1"/>
</dbReference>
<dbReference type="PANTHER" id="PTHR24960">
    <property type="entry name" value="PHOTOSYSTEM I IRON-SULFUR CENTER-RELATED"/>
    <property type="match status" value="1"/>
</dbReference>
<evidence type="ECO:0000256" key="12">
    <source>
        <dbReference type="ARBA" id="ARBA00034078"/>
    </source>
</evidence>
<feature type="non-terminal residue" evidence="16">
    <location>
        <position position="190"/>
    </location>
</feature>
<dbReference type="InterPro" id="IPR001041">
    <property type="entry name" value="2Fe-2S_ferredoxin-type"/>
</dbReference>
<dbReference type="Gene3D" id="3.10.20.740">
    <property type="match status" value="1"/>
</dbReference>
<accession>X0XDG6</accession>
<organism evidence="16">
    <name type="scientific">marine sediment metagenome</name>
    <dbReference type="NCBI Taxonomy" id="412755"/>
    <lineage>
        <taxon>unclassified sequences</taxon>
        <taxon>metagenomes</taxon>
        <taxon>ecological metagenomes</taxon>
    </lineage>
</organism>
<evidence type="ECO:0000256" key="9">
    <source>
        <dbReference type="ARBA" id="ARBA00023014"/>
    </source>
</evidence>
<evidence type="ECO:0000256" key="3">
    <source>
        <dbReference type="ARBA" id="ARBA00005404"/>
    </source>
</evidence>
<feature type="domain" description="4Fe-4S His(Cys)3-ligated-type" evidence="15">
    <location>
        <begin position="81"/>
        <end position="120"/>
    </location>
</feature>
<comment type="cofactor">
    <cofactor evidence="1">
        <name>[4Fe-4S] cluster</name>
        <dbReference type="ChEBI" id="CHEBI:49883"/>
    </cofactor>
</comment>
<dbReference type="SUPFAM" id="SSF54292">
    <property type="entry name" value="2Fe-2S ferredoxin-like"/>
    <property type="match status" value="1"/>
</dbReference>
<evidence type="ECO:0000313" key="16">
    <source>
        <dbReference type="EMBL" id="GAG22971.1"/>
    </source>
</evidence>
<evidence type="ECO:0000259" key="13">
    <source>
        <dbReference type="PROSITE" id="PS51085"/>
    </source>
</evidence>
<evidence type="ECO:0000256" key="2">
    <source>
        <dbReference type="ARBA" id="ARBA00004370"/>
    </source>
</evidence>
<protein>
    <recommendedName>
        <fullName evidence="17">2Fe-2S ferredoxin-type domain-containing protein</fullName>
    </recommendedName>
</protein>
<dbReference type="InterPro" id="IPR017896">
    <property type="entry name" value="4Fe4S_Fe-S-bd"/>
</dbReference>
<dbReference type="InterPro" id="IPR000283">
    <property type="entry name" value="NADH_UbQ_OxRdtase_75kDa_su_CS"/>
</dbReference>
<evidence type="ECO:0000256" key="1">
    <source>
        <dbReference type="ARBA" id="ARBA00001966"/>
    </source>
</evidence>
<name>X0XDG6_9ZZZZ</name>
<dbReference type="GO" id="GO:0008137">
    <property type="term" value="F:NADH dehydrogenase (ubiquinone) activity"/>
    <property type="evidence" value="ECO:0007669"/>
    <property type="project" value="InterPro"/>
</dbReference>
<dbReference type="PROSITE" id="PS00641">
    <property type="entry name" value="COMPLEX1_75K_1"/>
    <property type="match status" value="1"/>
</dbReference>
<feature type="domain" description="2Fe-2S ferredoxin-type" evidence="13">
    <location>
        <begin position="3"/>
        <end position="81"/>
    </location>
</feature>
<keyword evidence="10" id="KW-0520">NAD</keyword>
<comment type="subcellular location">
    <subcellularLocation>
        <location evidence="2">Membrane</location>
    </subcellularLocation>
</comment>
<evidence type="ECO:0000259" key="15">
    <source>
        <dbReference type="PROSITE" id="PS51839"/>
    </source>
</evidence>
<dbReference type="GO" id="GO:0016491">
    <property type="term" value="F:oxidoreductase activity"/>
    <property type="evidence" value="ECO:0007669"/>
    <property type="project" value="InterPro"/>
</dbReference>
<keyword evidence="4" id="KW-0004">4Fe-4S</keyword>
<dbReference type="Pfam" id="PF10588">
    <property type="entry name" value="NADH-G_4Fe-4S_3"/>
    <property type="match status" value="1"/>
</dbReference>
<dbReference type="GO" id="GO:0016020">
    <property type="term" value="C:membrane"/>
    <property type="evidence" value="ECO:0007669"/>
    <property type="project" value="UniProtKB-SubCell"/>
</dbReference>
<dbReference type="Gene3D" id="3.30.70.20">
    <property type="match status" value="1"/>
</dbReference>
<dbReference type="PANTHER" id="PTHR24960:SF84">
    <property type="entry name" value="HYDROGENASE SUBUNIT"/>
    <property type="match status" value="1"/>
</dbReference>
<evidence type="ECO:0000256" key="4">
    <source>
        <dbReference type="ARBA" id="ARBA00022485"/>
    </source>
</evidence>
<gene>
    <name evidence="16" type="ORF">S01H1_51417</name>
</gene>
<proteinExistence type="inferred from homology"/>
<evidence type="ECO:0000256" key="11">
    <source>
        <dbReference type="ARBA" id="ARBA00023136"/>
    </source>
</evidence>
<evidence type="ECO:0000256" key="10">
    <source>
        <dbReference type="ARBA" id="ARBA00023027"/>
    </source>
</evidence>
<dbReference type="Pfam" id="PF22117">
    <property type="entry name" value="Fer4_Nqo3"/>
    <property type="match status" value="1"/>
</dbReference>
<reference evidence="16" key="1">
    <citation type="journal article" date="2014" name="Front. Microbiol.">
        <title>High frequency of phylogenetically diverse reductive dehalogenase-homologous genes in deep subseafloor sedimentary metagenomes.</title>
        <authorList>
            <person name="Kawai M."/>
            <person name="Futagami T."/>
            <person name="Toyoda A."/>
            <person name="Takaki Y."/>
            <person name="Nishi S."/>
            <person name="Hori S."/>
            <person name="Arai W."/>
            <person name="Tsubouchi T."/>
            <person name="Morono Y."/>
            <person name="Uchiyama I."/>
            <person name="Ito T."/>
            <person name="Fujiyama A."/>
            <person name="Inagaki F."/>
            <person name="Takami H."/>
        </authorList>
    </citation>
    <scope>NUCLEOTIDE SEQUENCE</scope>
    <source>
        <strain evidence="16">Expedition CK06-06</strain>
    </source>
</reference>
<dbReference type="FunFam" id="3.10.20.740:FF:000004">
    <property type="entry name" value="NADH-quinone oxidoreductase"/>
    <property type="match status" value="1"/>
</dbReference>
<dbReference type="CDD" id="cd00207">
    <property type="entry name" value="fer2"/>
    <property type="match status" value="1"/>
</dbReference>
<dbReference type="InterPro" id="IPR036010">
    <property type="entry name" value="2Fe-2S_ferredoxin-like_sf"/>
</dbReference>
<evidence type="ECO:0000256" key="7">
    <source>
        <dbReference type="ARBA" id="ARBA00022967"/>
    </source>
</evidence>
<dbReference type="SMART" id="SM00929">
    <property type="entry name" value="NADH-G_4Fe-4S_3"/>
    <property type="match status" value="1"/>
</dbReference>
<sequence>MLPNVSLTVDGHRVQARQGMTVLEAAREAEIYIPTLCYDAALAPFGACRLCIVEIERMKGLPTSCTTQATDGMVVTTSNPLIDRIRRNIVELLLSDHPSDCLTCPQNGRCDLQNVAAYVGVRQMRFEGEKRAYLIDDSNPFFERDLEQCILCGKCVRVCDEIQGSNAIHYAYRGLRTKISTVMDRGRANS</sequence>
<comment type="caution">
    <text evidence="16">The sequence shown here is derived from an EMBL/GenBank/DDBJ whole genome shotgun (WGS) entry which is preliminary data.</text>
</comment>
<evidence type="ECO:0000256" key="8">
    <source>
        <dbReference type="ARBA" id="ARBA00023004"/>
    </source>
</evidence>
<comment type="similarity">
    <text evidence="3">Belongs to the complex I 75 kDa subunit family.</text>
</comment>
<dbReference type="AlphaFoldDB" id="X0XDG6"/>
<dbReference type="InterPro" id="IPR050157">
    <property type="entry name" value="PSI_iron-sulfur_center"/>
</dbReference>
<dbReference type="GO" id="GO:0051539">
    <property type="term" value="F:4 iron, 4 sulfur cluster binding"/>
    <property type="evidence" value="ECO:0007669"/>
    <property type="project" value="UniProtKB-KW"/>
</dbReference>
<comment type="cofactor">
    <cofactor evidence="12">
        <name>[2Fe-2S] cluster</name>
        <dbReference type="ChEBI" id="CHEBI:190135"/>
    </cofactor>
</comment>
<keyword evidence="5" id="KW-0001">2Fe-2S</keyword>
<dbReference type="SUPFAM" id="SSF46548">
    <property type="entry name" value="alpha-helical ferredoxin"/>
    <property type="match status" value="1"/>
</dbReference>
<dbReference type="GO" id="GO:0042773">
    <property type="term" value="P:ATP synthesis coupled electron transport"/>
    <property type="evidence" value="ECO:0007669"/>
    <property type="project" value="InterPro"/>
</dbReference>
<feature type="domain" description="4Fe-4S ferredoxin-type" evidence="14">
    <location>
        <begin position="140"/>
        <end position="159"/>
    </location>
</feature>
<keyword evidence="8" id="KW-0408">Iron</keyword>
<evidence type="ECO:0000256" key="5">
    <source>
        <dbReference type="ARBA" id="ARBA00022714"/>
    </source>
</evidence>
<dbReference type="EMBL" id="BARS01033178">
    <property type="protein sequence ID" value="GAG22971.1"/>
    <property type="molecule type" value="Genomic_DNA"/>
</dbReference>
<dbReference type="GO" id="GO:0046872">
    <property type="term" value="F:metal ion binding"/>
    <property type="evidence" value="ECO:0007669"/>
    <property type="project" value="UniProtKB-KW"/>
</dbReference>
<dbReference type="Pfam" id="PF13510">
    <property type="entry name" value="Fer2_4"/>
    <property type="match status" value="1"/>
</dbReference>
<keyword evidence="7" id="KW-1278">Translocase</keyword>
<dbReference type="InterPro" id="IPR019574">
    <property type="entry name" value="NADH_UbQ_OxRdtase_Gsu_4Fe4S-bd"/>
</dbReference>
<dbReference type="InterPro" id="IPR054351">
    <property type="entry name" value="NADH_UbQ_OxRdtase_ferredoxin"/>
</dbReference>